<gene>
    <name evidence="1" type="ORF">MYP_5002</name>
</gene>
<sequence length="1336" mass="143464">MVLTAAVTNPNCNGAANGAINITSVTGGTAPYTYTRNGAPAAQNNINLTAGTYNIRVTDANGCFKDSAFTLTQPAPFVVDSKITDETCAGLNNGKINITSVTGGVAPYSYQWSNGAITQNVSNLGAGNYNVIISDVNGCSDTVDFTINPPVPMTIETNITEPTCIGANDGAIEITSVTGGKEPYISYTWDNGESTKDISGLTAGTYTLTIMDNSACTQTFTIVVNDPAPISAGSTITDETCTGNDGSISLIINGGTAPYSFEWKDGPTTQDRTGLIAGNYTVDVKDSKGCSGTFNFTVNHSVTISIIPTITDVKCYGESNGSISLAISGGVEPYSNFLWSNGTVTQDLIGVVAGTYSVKFTDDKGCNYQSQDFIVNQPAPLVITADISEPVCKGGTNGTITITSVTGGTAPYKYLWPENVTTQGISNLGKGTYQLTITDANGCTLDSNFVIGEPDGFVFDTLKTDITCFGLSDGSIIVDVTSGGTSPYSYLWNTGVTTNNIQNLGKGSYSIKITDASGCSETLNFIIIEPARLNATSIVTNVQCHKGNSGSIELTPTGGTPDYSYLWDTGNNTAKITNLRAGAYKVTITDKNSCSKDTTFIITQPDTLIVDQASAVKDVSCNGKSDGQIELHLNISGGTAPYSNFVWTPGTLTGPNNYDLPAGVYIVNFKDAKNCSYRDQFEIKEPLPMEVNPIVNPNPICKSKTVTITIPEVYSAYSFDGGKSYQTSNKFSKPIFSDTLIKVVVLDYLSTCESKVDSVNVSLKKLTADNLSKDVSCFGKSDGIISLSNITGGAGGYWFALDEFSIPQQDSTFTGLNKGKYTLSIFDNSGCLYDFPVEIKEPQKLVLGIDTIITIKPCANSNNGEIHLQVSGGNGDYKYSLNNGTLITTPVFTSLSQNDYFIKVIDKNGCADSLSAKVTAPDTINISKIVADITGVDCFGDDNGSIKLSNITGGLQPYIFTLNGIKNNTGEFDNLSGGISTLVISNKNDQCPVTYPFEIPEPEQIKIIMSDVKQITCSNEGSVTINGVGGSTPYQYAIDDNSYGITNVFSNLSVNTYHFKIKDANNCLAHADTTLIRIGPMPYIRTKDVPCFNEKKGEITIDSLQGGIPIFTYYLNSIDKSTNNVIKDLGAGIYSMGIKDGNCDVPFTINGYYLFNGTYYDTIYNSNIIINEPEPITAEVYVIKSSREINSGTIYVYDIQGGTPFYLISYDDQVYSPYVLADSTLNSNSNLAPGEYKIYIKDGNGCKVEKEIVVGSGFYIPNMFTPNGDGKNDRFEILSIPYGSKFYVHNKWGSRVFASDNYDNSWDGEDQPDGVYFYDLLLPNGQAYKGWIEIMR</sequence>
<evidence type="ECO:0000313" key="1">
    <source>
        <dbReference type="EMBL" id="GAL87771.1"/>
    </source>
</evidence>
<dbReference type="Gene3D" id="2.60.40.740">
    <property type="match status" value="6"/>
</dbReference>
<keyword evidence="2" id="KW-1185">Reference proteome</keyword>
<accession>A0A098LLC3</accession>
<name>A0A098LLC3_9BACT</name>
<organism evidence="1 2">
    <name type="scientific">Sporocytophaga myxococcoides</name>
    <dbReference type="NCBI Taxonomy" id="153721"/>
    <lineage>
        <taxon>Bacteria</taxon>
        <taxon>Pseudomonadati</taxon>
        <taxon>Bacteroidota</taxon>
        <taxon>Cytophagia</taxon>
        <taxon>Cytophagales</taxon>
        <taxon>Cytophagaceae</taxon>
        <taxon>Sporocytophaga</taxon>
    </lineage>
</organism>
<dbReference type="Pfam" id="PF13573">
    <property type="entry name" value="SprB"/>
    <property type="match status" value="14"/>
</dbReference>
<dbReference type="STRING" id="153721.MYP_5002"/>
<dbReference type="RefSeq" id="WP_045469847.1">
    <property type="nucleotide sequence ID" value="NZ_BBLT01000016.1"/>
</dbReference>
<protein>
    <submittedName>
        <fullName evidence="1">Gliding motility-like protein</fullName>
    </submittedName>
</protein>
<dbReference type="eggNOG" id="COG3291">
    <property type="taxonomic scope" value="Bacteria"/>
</dbReference>
<proteinExistence type="predicted"/>
<dbReference type="Proteomes" id="UP000030185">
    <property type="component" value="Unassembled WGS sequence"/>
</dbReference>
<dbReference type="EMBL" id="BBLT01000016">
    <property type="protein sequence ID" value="GAL87771.1"/>
    <property type="molecule type" value="Genomic_DNA"/>
</dbReference>
<comment type="caution">
    <text evidence="1">The sequence shown here is derived from an EMBL/GenBank/DDBJ whole genome shotgun (WGS) entry which is preliminary data.</text>
</comment>
<evidence type="ECO:0000313" key="2">
    <source>
        <dbReference type="Proteomes" id="UP000030185"/>
    </source>
</evidence>
<reference evidence="1 2" key="1">
    <citation type="submission" date="2014-09" db="EMBL/GenBank/DDBJ databases">
        <title>Sporocytophaga myxococcoides PG-01 genome sequencing.</title>
        <authorList>
            <person name="Liu L."/>
            <person name="Gao P.J."/>
            <person name="Chen G.J."/>
            <person name="Wang L.S."/>
        </authorList>
    </citation>
    <scope>NUCLEOTIDE SEQUENCE [LARGE SCALE GENOMIC DNA]</scope>
    <source>
        <strain evidence="1 2">PG-01</strain>
    </source>
</reference>
<dbReference type="Pfam" id="PF13585">
    <property type="entry name" value="CHU_C"/>
    <property type="match status" value="1"/>
</dbReference>
<dbReference type="InterPro" id="IPR025667">
    <property type="entry name" value="SprB_repeat"/>
</dbReference>
<dbReference type="eggNOG" id="COG3209">
    <property type="taxonomic scope" value="Bacteria"/>
</dbReference>